<reference evidence="2" key="2">
    <citation type="journal article" date="2007" name="Science">
        <title>Draft genome sequence of the sexually transmitted pathogen Trichomonas vaginalis.</title>
        <authorList>
            <person name="Carlton J.M."/>
            <person name="Hirt R.P."/>
            <person name="Silva J.C."/>
            <person name="Delcher A.L."/>
            <person name="Schatz M."/>
            <person name="Zhao Q."/>
            <person name="Wortman J.R."/>
            <person name="Bidwell S.L."/>
            <person name="Alsmark U.C.M."/>
            <person name="Besteiro S."/>
            <person name="Sicheritz-Ponten T."/>
            <person name="Noel C.J."/>
            <person name="Dacks J.B."/>
            <person name="Foster P.G."/>
            <person name="Simillion C."/>
            <person name="Van de Peer Y."/>
            <person name="Miranda-Saavedra D."/>
            <person name="Barton G.J."/>
            <person name="Westrop G.D."/>
            <person name="Mueller S."/>
            <person name="Dessi D."/>
            <person name="Fiori P.L."/>
            <person name="Ren Q."/>
            <person name="Paulsen I."/>
            <person name="Zhang H."/>
            <person name="Bastida-Corcuera F.D."/>
            <person name="Simoes-Barbosa A."/>
            <person name="Brown M.T."/>
            <person name="Hayes R.D."/>
            <person name="Mukherjee M."/>
            <person name="Okumura C.Y."/>
            <person name="Schneider R."/>
            <person name="Smith A.J."/>
            <person name="Vanacova S."/>
            <person name="Villalvazo M."/>
            <person name="Haas B.J."/>
            <person name="Pertea M."/>
            <person name="Feldblyum T.V."/>
            <person name="Utterback T.R."/>
            <person name="Shu C.L."/>
            <person name="Osoegawa K."/>
            <person name="de Jong P.J."/>
            <person name="Hrdy I."/>
            <person name="Horvathova L."/>
            <person name="Zubacova Z."/>
            <person name="Dolezal P."/>
            <person name="Malik S.B."/>
            <person name="Logsdon J.M. Jr."/>
            <person name="Henze K."/>
            <person name="Gupta A."/>
            <person name="Wang C.C."/>
            <person name="Dunne R.L."/>
            <person name="Upcroft J.A."/>
            <person name="Upcroft P."/>
            <person name="White O."/>
            <person name="Salzberg S.L."/>
            <person name="Tang P."/>
            <person name="Chiu C.-H."/>
            <person name="Lee Y.-S."/>
            <person name="Embley T.M."/>
            <person name="Coombs G.H."/>
            <person name="Mottram J.C."/>
            <person name="Tachezy J."/>
            <person name="Fraser-Liggett C.M."/>
            <person name="Johnson P.J."/>
        </authorList>
    </citation>
    <scope>NUCLEOTIDE SEQUENCE [LARGE SCALE GENOMIC DNA]</scope>
    <source>
        <strain evidence="2">G3</strain>
    </source>
</reference>
<dbReference type="VEuPathDB" id="TrichDB:TVAGG3_0174480"/>
<gene>
    <name evidence="2" type="ORF">TVAG_166400</name>
</gene>
<proteinExistence type="predicted"/>
<protein>
    <submittedName>
        <fullName evidence="2">Uncharacterized protein</fullName>
    </submittedName>
</protein>
<dbReference type="InParanoid" id="A2DE47"/>
<dbReference type="AlphaFoldDB" id="A2DE47"/>
<reference evidence="2" key="1">
    <citation type="submission" date="2006-10" db="EMBL/GenBank/DDBJ databases">
        <authorList>
            <person name="Amadeo P."/>
            <person name="Zhao Q."/>
            <person name="Wortman J."/>
            <person name="Fraser-Liggett C."/>
            <person name="Carlton J."/>
        </authorList>
    </citation>
    <scope>NUCLEOTIDE SEQUENCE</scope>
    <source>
        <strain evidence="2">G3</strain>
    </source>
</reference>
<dbReference type="RefSeq" id="XP_001582251.1">
    <property type="nucleotide sequence ID" value="XM_001582201.1"/>
</dbReference>
<dbReference type="Proteomes" id="UP000001542">
    <property type="component" value="Unassembled WGS sequence"/>
</dbReference>
<keyword evidence="3" id="KW-1185">Reference proteome</keyword>
<evidence type="ECO:0000313" key="2">
    <source>
        <dbReference type="EMBL" id="EAY21265.1"/>
    </source>
</evidence>
<dbReference type="EMBL" id="DS113191">
    <property type="protein sequence ID" value="EAY21265.1"/>
    <property type="molecule type" value="Genomic_DNA"/>
</dbReference>
<organism evidence="2 3">
    <name type="scientific">Trichomonas vaginalis (strain ATCC PRA-98 / G3)</name>
    <dbReference type="NCBI Taxonomy" id="412133"/>
    <lineage>
        <taxon>Eukaryota</taxon>
        <taxon>Metamonada</taxon>
        <taxon>Parabasalia</taxon>
        <taxon>Trichomonadida</taxon>
        <taxon>Trichomonadidae</taxon>
        <taxon>Trichomonas</taxon>
    </lineage>
</organism>
<name>A2DE47_TRIV3</name>
<accession>A2DE47</accession>
<dbReference type="KEGG" id="tva:5466813"/>
<dbReference type="VEuPathDB" id="TrichDB:TVAG_166400"/>
<evidence type="ECO:0000256" key="1">
    <source>
        <dbReference type="SAM" id="MobiDB-lite"/>
    </source>
</evidence>
<evidence type="ECO:0000313" key="3">
    <source>
        <dbReference type="Proteomes" id="UP000001542"/>
    </source>
</evidence>
<feature type="region of interest" description="Disordered" evidence="1">
    <location>
        <begin position="1"/>
        <end position="20"/>
    </location>
</feature>
<sequence length="77" mass="8340">MISSILQSVTHHTETKPNNSISAHQIATTSVFASLFSLNLQVPFVSRLLQAPNSISSLTRVHLTNVSTQATMVGLYT</sequence>